<evidence type="ECO:0000313" key="4">
    <source>
        <dbReference type="Proteomes" id="UP000009168"/>
    </source>
</evidence>
<feature type="region of interest" description="Disordered" evidence="2">
    <location>
        <begin position="499"/>
        <end position="520"/>
    </location>
</feature>
<dbReference type="SUPFAM" id="SSF48452">
    <property type="entry name" value="TPR-like"/>
    <property type="match status" value="1"/>
</dbReference>
<keyword evidence="1" id="KW-0175">Coiled coil</keyword>
<feature type="compositionally biased region" description="Polar residues" evidence="2">
    <location>
        <begin position="499"/>
        <end position="516"/>
    </location>
</feature>
<proteinExistence type="predicted"/>
<dbReference type="InParanoid" id="I7MB91"/>
<name>I7MB91_TETTS</name>
<dbReference type="RefSeq" id="XP_001028136.2">
    <property type="nucleotide sequence ID" value="XM_001028136.2"/>
</dbReference>
<keyword evidence="4" id="KW-1185">Reference proteome</keyword>
<dbReference type="STRING" id="312017.I7MB91"/>
<dbReference type="EMBL" id="GG662209">
    <property type="protein sequence ID" value="EAS07894.2"/>
    <property type="molecule type" value="Genomic_DNA"/>
</dbReference>
<sequence length="1245" mass="149639">MIQKVCFSPWCEDTDRIIIEQQINQISLHKQDESYIVRFSDIIEKKQSFLDVFSKFKKKLSDFTYLLLTTQSSLQKFQIYQKNQNDIHHFMIKQCLKISQYYQSFDRDFIEMKVINLIRQYDSDKENKKSILMQINQIISIDHILEKRVFEKVMDQFKLYFNSDEIKSFNDENMEQFKIYFEQKCSQIIEMRSELISNLLQEYIQLNQDSNTNQYCLKYLQKLTIICNQEQQVLKYLQNLNQKQNYSRELKLLEDFKSKLIESLLFLVDSFSSQYDIQSTFQCFYEVYSLEIYNKDIFDLMIKTLKKFDLNYQERSVQTLGLLTFSKDKEILEEFIDKLFPTFQNKNNLVDKIQQLSDQPDQKKIFYELQKVFQNELNDQQLSSLLQQLLNSNCINLLIQTFFLSFLSLYKNNYFIKGIPSEKILNDSINIKDIFSYTLQKQAERKEKNLQKEIEKKKLEQEKALERKNRRNNQEKKFENFRQLAKQRRNLLGFLLQTDSTQSNSQQETIEQISKNSQDEKHSIDHILENTQQEHEHQINCIQNSLFLVSKQIISDSQLIDQSQQNCQNDNKIQDAMNEENESQDIQYKQEDLKSQNKQNNELCNENKNQFKKIKQSKKIKKQKQIVKKEFEIDSFQDSQLEQLKCQQELQVQFALPKYQIKKIELQQIEVQDISKNGKVQDSLQNQVKEEDETYSMENLCKNLCEDPFDQESFLRLFNSLNEEQLVELCKRYKQIMTQTLSKKEMNSQLMSFFSASCYFHLDKLQLSKLFLEKQLKFNFNDPQRLNQLGFIQFFNKQADCSIQNFINSIKLSQNRSQWFIHAQLGFLFQYIFENNRKALYHYQVSMNLKFVQLSFFLLFQVGYIYYHNLNDYNMALILFKQGFQFIKNNNLFESISSQYLTQLILDYSLLNYRIGNLEISKYLLNNFFEQNPIENLDVASYLNALINFKLDDYQSALNQLQIISECQNLSIKIECHILRGFIYMYHVQDTNQSKQQYQQAWEILCNNQVQNKLQKQIRVLKKLIFLNNGIGFYHEREQIFVINLSRNAFISYLEFLFDFAVQKYNEYINLIIFYYQEQQTDIFNTDFIKNQLDCKSLIQLFQECYNHNYRKIECMYMIGKCYYDLLGQEQQSLQCFSLVLKLDPFHCKSMLQTLNLLVNSQNYEQAIIILQQIENLQFQSPQKTYLKAKIFQAQGKYQLSQSLYLLLLNNQETQLSKNFNKLIQKDYSYCQYMIQENQISKYIK</sequence>
<dbReference type="GeneID" id="7839254"/>
<gene>
    <name evidence="3" type="ORF">TTHERM_00527310</name>
</gene>
<dbReference type="Proteomes" id="UP000009168">
    <property type="component" value="Unassembled WGS sequence"/>
</dbReference>
<dbReference type="SUPFAM" id="SSF81901">
    <property type="entry name" value="HCP-like"/>
    <property type="match status" value="1"/>
</dbReference>
<dbReference type="InterPro" id="IPR011990">
    <property type="entry name" value="TPR-like_helical_dom_sf"/>
</dbReference>
<organism evidence="3 4">
    <name type="scientific">Tetrahymena thermophila (strain SB210)</name>
    <dbReference type="NCBI Taxonomy" id="312017"/>
    <lineage>
        <taxon>Eukaryota</taxon>
        <taxon>Sar</taxon>
        <taxon>Alveolata</taxon>
        <taxon>Ciliophora</taxon>
        <taxon>Intramacronucleata</taxon>
        <taxon>Oligohymenophorea</taxon>
        <taxon>Hymenostomatida</taxon>
        <taxon>Tetrahymenina</taxon>
        <taxon>Tetrahymenidae</taxon>
        <taxon>Tetrahymena</taxon>
    </lineage>
</organism>
<dbReference type="Gene3D" id="1.25.40.10">
    <property type="entry name" value="Tetratricopeptide repeat domain"/>
    <property type="match status" value="2"/>
</dbReference>
<dbReference type="AlphaFoldDB" id="I7MB91"/>
<feature type="coiled-coil region" evidence="1">
    <location>
        <begin position="440"/>
        <end position="476"/>
    </location>
</feature>
<reference evidence="4" key="1">
    <citation type="journal article" date="2006" name="PLoS Biol.">
        <title>Macronuclear genome sequence of the ciliate Tetrahymena thermophila, a model eukaryote.</title>
        <authorList>
            <person name="Eisen J.A."/>
            <person name="Coyne R.S."/>
            <person name="Wu M."/>
            <person name="Wu D."/>
            <person name="Thiagarajan M."/>
            <person name="Wortman J.R."/>
            <person name="Badger J.H."/>
            <person name="Ren Q."/>
            <person name="Amedeo P."/>
            <person name="Jones K.M."/>
            <person name="Tallon L.J."/>
            <person name="Delcher A.L."/>
            <person name="Salzberg S.L."/>
            <person name="Silva J.C."/>
            <person name="Haas B.J."/>
            <person name="Majoros W.H."/>
            <person name="Farzad M."/>
            <person name="Carlton J.M."/>
            <person name="Smith R.K. Jr."/>
            <person name="Garg J."/>
            <person name="Pearlman R.E."/>
            <person name="Karrer K.M."/>
            <person name="Sun L."/>
            <person name="Manning G."/>
            <person name="Elde N.C."/>
            <person name="Turkewitz A.P."/>
            <person name="Asai D.J."/>
            <person name="Wilkes D.E."/>
            <person name="Wang Y."/>
            <person name="Cai H."/>
            <person name="Collins K."/>
            <person name="Stewart B.A."/>
            <person name="Lee S.R."/>
            <person name="Wilamowska K."/>
            <person name="Weinberg Z."/>
            <person name="Ruzzo W.L."/>
            <person name="Wloga D."/>
            <person name="Gaertig J."/>
            <person name="Frankel J."/>
            <person name="Tsao C.-C."/>
            <person name="Gorovsky M.A."/>
            <person name="Keeling P.J."/>
            <person name="Waller R.F."/>
            <person name="Patron N.J."/>
            <person name="Cherry J.M."/>
            <person name="Stover N.A."/>
            <person name="Krieger C.J."/>
            <person name="del Toro C."/>
            <person name="Ryder H.F."/>
            <person name="Williamson S.C."/>
            <person name="Barbeau R.A."/>
            <person name="Hamilton E.P."/>
            <person name="Orias E."/>
        </authorList>
    </citation>
    <scope>NUCLEOTIDE SEQUENCE [LARGE SCALE GENOMIC DNA]</scope>
    <source>
        <strain evidence="4">SB210</strain>
    </source>
</reference>
<accession>I7MB91</accession>
<evidence type="ECO:0000313" key="3">
    <source>
        <dbReference type="EMBL" id="EAS07894.2"/>
    </source>
</evidence>
<evidence type="ECO:0000256" key="1">
    <source>
        <dbReference type="SAM" id="Coils"/>
    </source>
</evidence>
<evidence type="ECO:0008006" key="5">
    <source>
        <dbReference type="Google" id="ProtNLM"/>
    </source>
</evidence>
<dbReference type="KEGG" id="tet:TTHERM_00527310"/>
<evidence type="ECO:0000256" key="2">
    <source>
        <dbReference type="SAM" id="MobiDB-lite"/>
    </source>
</evidence>
<protein>
    <recommendedName>
        <fullName evidence="5">Tetratricopeptide repeat protein</fullName>
    </recommendedName>
</protein>